<keyword evidence="4 5" id="KW-0326">Glycosidase</keyword>
<dbReference type="PANTHER" id="PTHR11452:SF75">
    <property type="entry name" value="ALPHA-GALACTOSIDASE MEL1"/>
    <property type="match status" value="1"/>
</dbReference>
<dbReference type="Pfam" id="PF16499">
    <property type="entry name" value="Melibiase_2"/>
    <property type="match status" value="2"/>
</dbReference>
<dbReference type="InterPro" id="IPR002241">
    <property type="entry name" value="Glyco_hydro_27"/>
</dbReference>
<feature type="domain" description="Alpha galactosidase C-terminal" evidence="7">
    <location>
        <begin position="457"/>
        <end position="530"/>
    </location>
</feature>
<evidence type="ECO:0000256" key="2">
    <source>
        <dbReference type="ARBA" id="ARBA00022729"/>
    </source>
</evidence>
<sequence>MIVKNRSIIALLLASLLLTSCFSNQEKIYKPKYAEGKYILTPKERETPRINGASVFGVRPGSPFLYTIPASGKRPIKFSVNNLPKGLQINQNTGVISGTITDKKTCNYNIVFKASNELGVDEKAFEIVVGDKICLTPPLGWNSWNCWRTKVDQEKVIASAKAMVDKGLMNYGWTYINIDDAWQELRGGQFNAIQGDPIKFPDIKAMCDEVHDMGLKIGIYSSPWVTTYAGFVGGSSDNKTGIWDVSMRTKETQKVKKYWQLGTYHFDESDAAQWAEWGIDYLKYDWNPNDPESTSRMAHALKNCGRDIIYSLSNTAPIEHANLFAKEVNCWRTAGDLNDLWDQESNHLNIRQQWERHRNWLEKGVRGGPGHFPDADMLVVGDVVTTSKTGKPIPSKLTADEQYTHISLWTLWNCPLLIGSPIESIDEFTMNLLTNPEVLEIHQDKIAIAGKSVFIEDGLEIIVKDLADGGKAIGLFNINEEERVINLDWDLAGLKGEKVIRDVWRHQDIGTFSNQFSASVRAHGVILLRISNS</sequence>
<name>A0A2N3HTL4_9BACT</name>
<protein>
    <recommendedName>
        <fullName evidence="5">Alpha-galactosidase</fullName>
        <ecNumber evidence="5">3.2.1.22</ecNumber>
    </recommendedName>
    <alternativeName>
        <fullName evidence="5">Melibiase</fullName>
    </alternativeName>
</protein>
<evidence type="ECO:0000256" key="5">
    <source>
        <dbReference type="RuleBase" id="RU361168"/>
    </source>
</evidence>
<dbReference type="InterPro" id="IPR015919">
    <property type="entry name" value="Cadherin-like_sf"/>
</dbReference>
<gene>
    <name evidence="8" type="ORF">BZG02_15645</name>
</gene>
<dbReference type="PANTHER" id="PTHR11452">
    <property type="entry name" value="ALPHA-GALACTOSIDASE/ALPHA-N-ACETYLGALACTOSAMINIDASE"/>
    <property type="match status" value="1"/>
</dbReference>
<dbReference type="InterPro" id="IPR017853">
    <property type="entry name" value="GH"/>
</dbReference>
<feature type="chain" id="PRO_5014988496" description="Alpha-galactosidase" evidence="6">
    <location>
        <begin position="26"/>
        <end position="533"/>
    </location>
</feature>
<dbReference type="Gene3D" id="3.20.20.70">
    <property type="entry name" value="Aldolase class I"/>
    <property type="match status" value="1"/>
</dbReference>
<keyword evidence="2 6" id="KW-0732">Signal</keyword>
<feature type="signal peptide" evidence="6">
    <location>
        <begin position="1"/>
        <end position="25"/>
    </location>
</feature>
<evidence type="ECO:0000313" key="8">
    <source>
        <dbReference type="EMBL" id="PKQ61392.1"/>
    </source>
</evidence>
<dbReference type="SUPFAM" id="SSF51445">
    <property type="entry name" value="(Trans)glycosidases"/>
    <property type="match status" value="1"/>
</dbReference>
<evidence type="ECO:0000256" key="1">
    <source>
        <dbReference type="ARBA" id="ARBA00009743"/>
    </source>
</evidence>
<dbReference type="Gene3D" id="2.60.40.10">
    <property type="entry name" value="Immunoglobulins"/>
    <property type="match status" value="1"/>
</dbReference>
<evidence type="ECO:0000256" key="3">
    <source>
        <dbReference type="ARBA" id="ARBA00022801"/>
    </source>
</evidence>
<dbReference type="GO" id="GO:0005509">
    <property type="term" value="F:calcium ion binding"/>
    <property type="evidence" value="ECO:0007669"/>
    <property type="project" value="InterPro"/>
</dbReference>
<dbReference type="Proteomes" id="UP000233535">
    <property type="component" value="Unassembled WGS sequence"/>
</dbReference>
<evidence type="ECO:0000313" key="9">
    <source>
        <dbReference type="Proteomes" id="UP000233535"/>
    </source>
</evidence>
<dbReference type="EC" id="3.2.1.22" evidence="5"/>
<dbReference type="Gene3D" id="2.60.40.1180">
    <property type="entry name" value="Golgi alpha-mannosidase II"/>
    <property type="match status" value="1"/>
</dbReference>
<keyword evidence="5" id="KW-1015">Disulfide bond</keyword>
<dbReference type="PRINTS" id="PR00740">
    <property type="entry name" value="GLHYDRLASE27"/>
</dbReference>
<dbReference type="InterPro" id="IPR013783">
    <property type="entry name" value="Ig-like_fold"/>
</dbReference>
<organism evidence="8 9">
    <name type="scientific">Labilibaculum filiforme</name>
    <dbReference type="NCBI Taxonomy" id="1940526"/>
    <lineage>
        <taxon>Bacteria</taxon>
        <taxon>Pseudomonadati</taxon>
        <taxon>Bacteroidota</taxon>
        <taxon>Bacteroidia</taxon>
        <taxon>Marinilabiliales</taxon>
        <taxon>Marinifilaceae</taxon>
        <taxon>Labilibaculum</taxon>
    </lineage>
</organism>
<evidence type="ECO:0000256" key="4">
    <source>
        <dbReference type="ARBA" id="ARBA00023295"/>
    </source>
</evidence>
<dbReference type="GO" id="GO:0005975">
    <property type="term" value="P:carbohydrate metabolic process"/>
    <property type="evidence" value="ECO:0007669"/>
    <property type="project" value="InterPro"/>
</dbReference>
<keyword evidence="9" id="KW-1185">Reference proteome</keyword>
<dbReference type="PROSITE" id="PS51257">
    <property type="entry name" value="PROKAR_LIPOPROTEIN"/>
    <property type="match status" value="1"/>
</dbReference>
<dbReference type="AlphaFoldDB" id="A0A2N3HTL4"/>
<dbReference type="GO" id="GO:0004557">
    <property type="term" value="F:alpha-galactosidase activity"/>
    <property type="evidence" value="ECO:0007669"/>
    <property type="project" value="UniProtKB-EC"/>
</dbReference>
<dbReference type="GO" id="GO:0016020">
    <property type="term" value="C:membrane"/>
    <property type="evidence" value="ECO:0007669"/>
    <property type="project" value="InterPro"/>
</dbReference>
<dbReference type="CDD" id="cd14792">
    <property type="entry name" value="GH27"/>
    <property type="match status" value="1"/>
</dbReference>
<evidence type="ECO:0000256" key="6">
    <source>
        <dbReference type="SAM" id="SignalP"/>
    </source>
</evidence>
<comment type="similarity">
    <text evidence="1 5">Belongs to the glycosyl hydrolase 27 family.</text>
</comment>
<dbReference type="InterPro" id="IPR013785">
    <property type="entry name" value="Aldolase_TIM"/>
</dbReference>
<comment type="caution">
    <text evidence="8">The sequence shown here is derived from an EMBL/GenBank/DDBJ whole genome shotgun (WGS) entry which is preliminary data.</text>
</comment>
<dbReference type="SUPFAM" id="SSF51011">
    <property type="entry name" value="Glycosyl hydrolase domain"/>
    <property type="match status" value="1"/>
</dbReference>
<keyword evidence="3 5" id="KW-0378">Hydrolase</keyword>
<dbReference type="SUPFAM" id="SSF49313">
    <property type="entry name" value="Cadherin-like"/>
    <property type="match status" value="1"/>
</dbReference>
<comment type="catalytic activity">
    <reaction evidence="5">
        <text>Hydrolysis of terminal, non-reducing alpha-D-galactose residues in alpha-D-galactosides, including galactose oligosaccharides, galactomannans and galactolipids.</text>
        <dbReference type="EC" id="3.2.1.22"/>
    </reaction>
</comment>
<dbReference type="EMBL" id="MVDD01000014">
    <property type="protein sequence ID" value="PKQ61392.1"/>
    <property type="molecule type" value="Genomic_DNA"/>
</dbReference>
<reference evidence="8 9" key="1">
    <citation type="journal article" date="2017" name="Front. Microbiol.">
        <title>Labilibaculum manganireducens gen. nov., sp. nov. and Labilibaculum filiforme sp. nov., Novel Bacteroidetes Isolated from Subsurface Sediments of the Baltic Sea.</title>
        <authorList>
            <person name="Vandieken V."/>
            <person name="Marshall I.P."/>
            <person name="Niemann H."/>
            <person name="Engelen B."/>
            <person name="Cypionka H."/>
        </authorList>
    </citation>
    <scope>NUCLEOTIDE SEQUENCE [LARGE SCALE GENOMIC DNA]</scope>
    <source>
        <strain evidence="8 9">59.16B</strain>
    </source>
</reference>
<accession>A0A2N3HTL4</accession>
<dbReference type="Pfam" id="PF17801">
    <property type="entry name" value="Melibiase_C"/>
    <property type="match status" value="1"/>
</dbReference>
<dbReference type="InterPro" id="IPR013780">
    <property type="entry name" value="Glyco_hydro_b"/>
</dbReference>
<dbReference type="InterPro" id="IPR041233">
    <property type="entry name" value="Melibiase_C"/>
</dbReference>
<evidence type="ECO:0000259" key="7">
    <source>
        <dbReference type="Pfam" id="PF17801"/>
    </source>
</evidence>
<proteinExistence type="inferred from homology"/>
<dbReference type="Pfam" id="PF05345">
    <property type="entry name" value="He_PIG"/>
    <property type="match status" value="1"/>
</dbReference>